<evidence type="ECO:0000259" key="2">
    <source>
        <dbReference type="Pfam" id="PF09968"/>
    </source>
</evidence>
<gene>
    <name evidence="3" type="ORF">GIY30_20020</name>
</gene>
<feature type="signal peptide" evidence="1">
    <location>
        <begin position="1"/>
        <end position="25"/>
    </location>
</feature>
<dbReference type="InterPro" id="IPR009078">
    <property type="entry name" value="Ferritin-like_SF"/>
</dbReference>
<dbReference type="Gene3D" id="1.20.1260.10">
    <property type="match status" value="1"/>
</dbReference>
<dbReference type="PROSITE" id="PS51257">
    <property type="entry name" value="PROKAR_LIPOPROTEIN"/>
    <property type="match status" value="1"/>
</dbReference>
<name>A0A6L7GUR2_9ACTN</name>
<dbReference type="SUPFAM" id="SSF47240">
    <property type="entry name" value="Ferritin-like"/>
    <property type="match status" value="1"/>
</dbReference>
<accession>A0A6L7GUR2</accession>
<dbReference type="InterPro" id="IPR012347">
    <property type="entry name" value="Ferritin-like"/>
</dbReference>
<sequence length="195" mass="20263">MMNSYLRHGIVVASGAAIAAVVALAGCTTDVVSAPETSTGTTTVAAPVSTTVATDAVLADQLRYLIEEEKLAHDVYVTLGEQWGGRIFTNIAAAEVTHQDAVARLLPAYGIADPRLAAVGAFTDPALQELHDRLVAEGSASPTAAYRVGVTIEEKDIADLSAYLATDPPTDVAAVMTSLRDGSSNHLAAFQRQLA</sequence>
<proteinExistence type="predicted"/>
<reference evidence="3 4" key="1">
    <citation type="submission" date="2019-11" db="EMBL/GenBank/DDBJ databases">
        <title>Gordonia sp. nov., a novel actinobacterium isolated from mangrove soil in Hainan.</title>
        <authorList>
            <person name="Huang X."/>
            <person name="Xie Y."/>
            <person name="Chu X."/>
            <person name="Xiao K."/>
        </authorList>
    </citation>
    <scope>NUCLEOTIDE SEQUENCE [LARGE SCALE GENOMIC DNA]</scope>
    <source>
        <strain evidence="3 4">HNM0687</strain>
    </source>
</reference>
<feature type="domain" description="DUF2202" evidence="2">
    <location>
        <begin position="60"/>
        <end position="194"/>
    </location>
</feature>
<comment type="caution">
    <text evidence="3">The sequence shown here is derived from an EMBL/GenBank/DDBJ whole genome shotgun (WGS) entry which is preliminary data.</text>
</comment>
<feature type="chain" id="PRO_5039539310" evidence="1">
    <location>
        <begin position="26"/>
        <end position="195"/>
    </location>
</feature>
<dbReference type="InterPro" id="IPR019243">
    <property type="entry name" value="DUF2202"/>
</dbReference>
<evidence type="ECO:0000256" key="1">
    <source>
        <dbReference type="SAM" id="SignalP"/>
    </source>
</evidence>
<dbReference type="CDD" id="cd01048">
    <property type="entry name" value="Ferritin_like_AB2"/>
    <property type="match status" value="1"/>
</dbReference>
<dbReference type="EMBL" id="WMBR01000006">
    <property type="protein sequence ID" value="MXP23630.1"/>
    <property type="molecule type" value="Genomic_DNA"/>
</dbReference>
<organism evidence="3 4">
    <name type="scientific">Gordonia mangrovi</name>
    <dbReference type="NCBI Taxonomy" id="2665643"/>
    <lineage>
        <taxon>Bacteria</taxon>
        <taxon>Bacillati</taxon>
        <taxon>Actinomycetota</taxon>
        <taxon>Actinomycetes</taxon>
        <taxon>Mycobacteriales</taxon>
        <taxon>Gordoniaceae</taxon>
        <taxon>Gordonia</taxon>
    </lineage>
</organism>
<protein>
    <submittedName>
        <fullName evidence="3">DUF2202 domain-containing protein</fullName>
    </submittedName>
</protein>
<keyword evidence="4" id="KW-1185">Reference proteome</keyword>
<keyword evidence="1" id="KW-0732">Signal</keyword>
<dbReference type="AlphaFoldDB" id="A0A6L7GUR2"/>
<dbReference type="Pfam" id="PF09968">
    <property type="entry name" value="DUF2202"/>
    <property type="match status" value="1"/>
</dbReference>
<dbReference type="RefSeq" id="WP_160903826.1">
    <property type="nucleotide sequence ID" value="NZ_CP102850.1"/>
</dbReference>
<evidence type="ECO:0000313" key="4">
    <source>
        <dbReference type="Proteomes" id="UP000475545"/>
    </source>
</evidence>
<evidence type="ECO:0000313" key="3">
    <source>
        <dbReference type="EMBL" id="MXP23630.1"/>
    </source>
</evidence>
<dbReference type="Proteomes" id="UP000475545">
    <property type="component" value="Unassembled WGS sequence"/>
</dbReference>